<feature type="transmembrane region" description="Helical" evidence="1">
    <location>
        <begin position="175"/>
        <end position="191"/>
    </location>
</feature>
<reference evidence="3" key="1">
    <citation type="journal article" date="2021" name="Nat. Commun.">
        <title>Genetic determinants of endophytism in the Arabidopsis root mycobiome.</title>
        <authorList>
            <person name="Mesny F."/>
            <person name="Miyauchi S."/>
            <person name="Thiergart T."/>
            <person name="Pickel B."/>
            <person name="Atanasova L."/>
            <person name="Karlsson M."/>
            <person name="Huettel B."/>
            <person name="Barry K.W."/>
            <person name="Haridas S."/>
            <person name="Chen C."/>
            <person name="Bauer D."/>
            <person name="Andreopoulos W."/>
            <person name="Pangilinan J."/>
            <person name="LaButti K."/>
            <person name="Riley R."/>
            <person name="Lipzen A."/>
            <person name="Clum A."/>
            <person name="Drula E."/>
            <person name="Henrissat B."/>
            <person name="Kohler A."/>
            <person name="Grigoriev I.V."/>
            <person name="Martin F.M."/>
            <person name="Hacquard S."/>
        </authorList>
    </citation>
    <scope>NUCLEOTIDE SEQUENCE</scope>
    <source>
        <strain evidence="3">MPI-SDFR-AT-0073</strain>
    </source>
</reference>
<evidence type="ECO:0000256" key="1">
    <source>
        <dbReference type="SAM" id="Phobius"/>
    </source>
</evidence>
<keyword evidence="4" id="KW-1185">Reference proteome</keyword>
<dbReference type="Pfam" id="PF20237">
    <property type="entry name" value="DUF6594"/>
    <property type="match status" value="1"/>
</dbReference>
<dbReference type="OrthoDB" id="3546297at2759"/>
<gene>
    <name evidence="3" type="ORF">BKA67DRAFT_375180</name>
</gene>
<organism evidence="3 4">
    <name type="scientific">Truncatella angustata</name>
    <dbReference type="NCBI Taxonomy" id="152316"/>
    <lineage>
        <taxon>Eukaryota</taxon>
        <taxon>Fungi</taxon>
        <taxon>Dikarya</taxon>
        <taxon>Ascomycota</taxon>
        <taxon>Pezizomycotina</taxon>
        <taxon>Sordariomycetes</taxon>
        <taxon>Xylariomycetidae</taxon>
        <taxon>Amphisphaeriales</taxon>
        <taxon>Sporocadaceae</taxon>
        <taxon>Truncatella</taxon>
    </lineage>
</organism>
<feature type="domain" description="DUF6594" evidence="2">
    <location>
        <begin position="6"/>
        <end position="183"/>
    </location>
</feature>
<dbReference type="Proteomes" id="UP000758603">
    <property type="component" value="Unassembled WGS sequence"/>
</dbReference>
<dbReference type="GeneID" id="70125408"/>
<feature type="transmembrane region" description="Helical" evidence="1">
    <location>
        <begin position="144"/>
        <end position="163"/>
    </location>
</feature>
<feature type="transmembrane region" description="Helical" evidence="1">
    <location>
        <begin position="120"/>
        <end position="138"/>
    </location>
</feature>
<dbReference type="EMBL" id="JAGPXC010000007">
    <property type="protein sequence ID" value="KAH6648869.1"/>
    <property type="molecule type" value="Genomic_DNA"/>
</dbReference>
<evidence type="ECO:0000313" key="4">
    <source>
        <dbReference type="Proteomes" id="UP000758603"/>
    </source>
</evidence>
<dbReference type="InterPro" id="IPR046529">
    <property type="entry name" value="DUF6594"/>
</dbReference>
<evidence type="ECO:0000313" key="3">
    <source>
        <dbReference type="EMBL" id="KAH6648869.1"/>
    </source>
</evidence>
<evidence type="ECO:0000259" key="2">
    <source>
        <dbReference type="Pfam" id="PF20237"/>
    </source>
</evidence>
<comment type="caution">
    <text evidence="3">The sequence shown here is derived from an EMBL/GenBank/DDBJ whole genome shotgun (WGS) entry which is preliminary data.</text>
</comment>
<keyword evidence="1" id="KW-0472">Membrane</keyword>
<keyword evidence="1" id="KW-1133">Transmembrane helix</keyword>
<accession>A0A9P8UFB3</accession>
<name>A0A9P8UFB3_9PEZI</name>
<keyword evidence="1" id="KW-0812">Transmembrane</keyword>
<dbReference type="AlphaFoldDB" id="A0A9P8UFB3"/>
<proteinExistence type="predicted"/>
<sequence length="194" mass="21631">MQRMRLRKLQDKLVQHAIAVQFHNEEPNEWENDLKEYTIQDYEFMMSGSSATRDPFLASGERYVDDWVIRRALNGVHLGKLQAPIVVPAPWNTSKDSLPIGEIRSQHAAQVLVKGFQERLLMATLGGFFLVGPMWLMVKLNDQTTSLITTTVFVVAFGLLMASTLDKPKEVMSSTAAYAAVLVVFVGLGTTDSA</sequence>
<dbReference type="RefSeq" id="XP_045955376.1">
    <property type="nucleotide sequence ID" value="XM_046096516.1"/>
</dbReference>
<protein>
    <recommendedName>
        <fullName evidence="2">DUF6594 domain-containing protein</fullName>
    </recommendedName>
</protein>